<protein>
    <submittedName>
        <fullName evidence="5">Glutathione S-transferase 2</fullName>
    </submittedName>
</protein>
<comment type="similarity">
    <text evidence="1 2">Belongs to the GST superfamily.</text>
</comment>
<evidence type="ECO:0000313" key="5">
    <source>
        <dbReference type="EMBL" id="TCD64423.1"/>
    </source>
</evidence>
<dbReference type="AlphaFoldDB" id="A0A4R0RCJ7"/>
<organism evidence="5 6">
    <name type="scientific">Steccherinum ochraceum</name>
    <dbReference type="NCBI Taxonomy" id="92696"/>
    <lineage>
        <taxon>Eukaryota</taxon>
        <taxon>Fungi</taxon>
        <taxon>Dikarya</taxon>
        <taxon>Basidiomycota</taxon>
        <taxon>Agaricomycotina</taxon>
        <taxon>Agaricomycetes</taxon>
        <taxon>Polyporales</taxon>
        <taxon>Steccherinaceae</taxon>
        <taxon>Steccherinum</taxon>
    </lineage>
</organism>
<feature type="domain" description="GST N-terminal" evidence="3">
    <location>
        <begin position="5"/>
        <end position="87"/>
    </location>
</feature>
<dbReference type="SUPFAM" id="SSF47616">
    <property type="entry name" value="GST C-terminal domain-like"/>
    <property type="match status" value="1"/>
</dbReference>
<dbReference type="PROSITE" id="PS50405">
    <property type="entry name" value="GST_CTER"/>
    <property type="match status" value="1"/>
</dbReference>
<dbReference type="PROSITE" id="PS50404">
    <property type="entry name" value="GST_NTER"/>
    <property type="match status" value="1"/>
</dbReference>
<dbReference type="OrthoDB" id="202840at2759"/>
<dbReference type="EMBL" id="RWJN01000237">
    <property type="protein sequence ID" value="TCD64423.1"/>
    <property type="molecule type" value="Genomic_DNA"/>
</dbReference>
<dbReference type="SFLD" id="SFLDG00358">
    <property type="entry name" value="Main_(cytGST)"/>
    <property type="match status" value="1"/>
</dbReference>
<dbReference type="Pfam" id="PF02798">
    <property type="entry name" value="GST_N"/>
    <property type="match status" value="1"/>
</dbReference>
<dbReference type="SFLD" id="SFLDS00019">
    <property type="entry name" value="Glutathione_Transferase_(cytos"/>
    <property type="match status" value="1"/>
</dbReference>
<proteinExistence type="inferred from homology"/>
<evidence type="ECO:0000256" key="2">
    <source>
        <dbReference type="RuleBase" id="RU003494"/>
    </source>
</evidence>
<dbReference type="Pfam" id="PF00043">
    <property type="entry name" value="GST_C"/>
    <property type="match status" value="1"/>
</dbReference>
<feature type="domain" description="GST C-terminal" evidence="4">
    <location>
        <begin position="79"/>
        <end position="217"/>
    </location>
</feature>
<sequence>MSHGKQFTLYSHKGGPNPWKVVFLLNELGLSYESINAEKNELKSPEYLKINPNGRVPAIVDHKNGDLIVWESGAILLYMAEKYDVERRYFATSDADKAPPAKGTEAPSAAPYFGQAFWFLSHHQEKIPSAIEQYQKEVRRVLGVLESVLSNHEWLVAGKTTISDISFSTWNVVVDNLLEPGFDFEKEFPATYSWHQRILVVPGVKAGFELKKQLASS</sequence>
<dbReference type="Proteomes" id="UP000292702">
    <property type="component" value="Unassembled WGS sequence"/>
</dbReference>
<dbReference type="CDD" id="cd03048">
    <property type="entry name" value="GST_N_Ure2p_like"/>
    <property type="match status" value="1"/>
</dbReference>
<dbReference type="InterPro" id="IPR004045">
    <property type="entry name" value="Glutathione_S-Trfase_N"/>
</dbReference>
<evidence type="ECO:0000256" key="1">
    <source>
        <dbReference type="ARBA" id="ARBA00007409"/>
    </source>
</evidence>
<gene>
    <name evidence="5" type="primary">GST2_7</name>
    <name evidence="5" type="ORF">EIP91_004104</name>
</gene>
<dbReference type="InterPro" id="IPR004046">
    <property type="entry name" value="GST_C"/>
</dbReference>
<reference evidence="5 6" key="1">
    <citation type="submission" date="2018-11" db="EMBL/GenBank/DDBJ databases">
        <title>Genome assembly of Steccherinum ochraceum LE-BIN_3174, the white-rot fungus of the Steccherinaceae family (The Residual Polyporoid clade, Polyporales, Basidiomycota).</title>
        <authorList>
            <person name="Fedorova T.V."/>
            <person name="Glazunova O.A."/>
            <person name="Landesman E.O."/>
            <person name="Moiseenko K.V."/>
            <person name="Psurtseva N.V."/>
            <person name="Savinova O.S."/>
            <person name="Shakhova N.V."/>
            <person name="Tyazhelova T.V."/>
            <person name="Vasina D.V."/>
        </authorList>
    </citation>
    <scope>NUCLEOTIDE SEQUENCE [LARGE SCALE GENOMIC DNA]</scope>
    <source>
        <strain evidence="5 6">LE-BIN_3174</strain>
    </source>
</reference>
<accession>A0A4R0RCJ7</accession>
<dbReference type="InterPro" id="IPR010987">
    <property type="entry name" value="Glutathione-S-Trfase_C-like"/>
</dbReference>
<dbReference type="STRING" id="92696.A0A4R0RCJ7"/>
<dbReference type="InterPro" id="IPR036249">
    <property type="entry name" value="Thioredoxin-like_sf"/>
</dbReference>
<comment type="caution">
    <text evidence="5">The sequence shown here is derived from an EMBL/GenBank/DDBJ whole genome shotgun (WGS) entry which is preliminary data.</text>
</comment>
<dbReference type="PANTHER" id="PTHR44051">
    <property type="entry name" value="GLUTATHIONE S-TRANSFERASE-RELATED"/>
    <property type="match status" value="1"/>
</dbReference>
<dbReference type="SUPFAM" id="SSF52833">
    <property type="entry name" value="Thioredoxin-like"/>
    <property type="match status" value="1"/>
</dbReference>
<name>A0A4R0RCJ7_9APHY</name>
<keyword evidence="6" id="KW-1185">Reference proteome</keyword>
<dbReference type="InterPro" id="IPR040079">
    <property type="entry name" value="Glutathione_S-Trfase"/>
</dbReference>
<dbReference type="InterPro" id="IPR036282">
    <property type="entry name" value="Glutathione-S-Trfase_C_sf"/>
</dbReference>
<keyword evidence="5" id="KW-0808">Transferase</keyword>
<dbReference type="PANTHER" id="PTHR44051:SF3">
    <property type="entry name" value="TRANSCRIPTIONAL REGULATOR URE2"/>
    <property type="match status" value="1"/>
</dbReference>
<evidence type="ECO:0000313" key="6">
    <source>
        <dbReference type="Proteomes" id="UP000292702"/>
    </source>
</evidence>
<dbReference type="GO" id="GO:0016740">
    <property type="term" value="F:transferase activity"/>
    <property type="evidence" value="ECO:0007669"/>
    <property type="project" value="UniProtKB-KW"/>
</dbReference>
<evidence type="ECO:0000259" key="3">
    <source>
        <dbReference type="PROSITE" id="PS50404"/>
    </source>
</evidence>
<dbReference type="Gene3D" id="1.20.1050.130">
    <property type="match status" value="1"/>
</dbReference>
<evidence type="ECO:0000259" key="4">
    <source>
        <dbReference type="PROSITE" id="PS50405"/>
    </source>
</evidence>